<feature type="chain" id="PRO_5035734580" description="Transmembrane protein" evidence="3">
    <location>
        <begin position="21"/>
        <end position="332"/>
    </location>
</feature>
<keyword evidence="2" id="KW-0812">Transmembrane</keyword>
<feature type="region of interest" description="Disordered" evidence="1">
    <location>
        <begin position="145"/>
        <end position="165"/>
    </location>
</feature>
<comment type="caution">
    <text evidence="4">The sequence shown here is derived from an EMBL/GenBank/DDBJ whole genome shotgun (WGS) entry which is preliminary data.</text>
</comment>
<accession>A0A8S1QD44</accession>
<keyword evidence="2" id="KW-1133">Transmembrane helix</keyword>
<dbReference type="PANTHER" id="PTHR16932:SF18">
    <property type="entry name" value="INTERFERON, ALPHA-INDUCIBLE PROTEIN 27-LIKE 2"/>
    <property type="match status" value="1"/>
</dbReference>
<evidence type="ECO:0000256" key="1">
    <source>
        <dbReference type="SAM" id="MobiDB-lite"/>
    </source>
</evidence>
<keyword evidence="3" id="KW-0732">Signal</keyword>
<feature type="signal peptide" evidence="3">
    <location>
        <begin position="1"/>
        <end position="20"/>
    </location>
</feature>
<dbReference type="AlphaFoldDB" id="A0A8S1QD44"/>
<organism evidence="4 5">
    <name type="scientific">Paramecium sonneborni</name>
    <dbReference type="NCBI Taxonomy" id="65129"/>
    <lineage>
        <taxon>Eukaryota</taxon>
        <taxon>Sar</taxon>
        <taxon>Alveolata</taxon>
        <taxon>Ciliophora</taxon>
        <taxon>Intramacronucleata</taxon>
        <taxon>Oligohymenophorea</taxon>
        <taxon>Peniculida</taxon>
        <taxon>Parameciidae</taxon>
        <taxon>Paramecium</taxon>
    </lineage>
</organism>
<evidence type="ECO:0000313" key="4">
    <source>
        <dbReference type="EMBL" id="CAD8112867.1"/>
    </source>
</evidence>
<proteinExistence type="predicted"/>
<name>A0A8S1QD44_9CILI</name>
<evidence type="ECO:0008006" key="6">
    <source>
        <dbReference type="Google" id="ProtNLM"/>
    </source>
</evidence>
<dbReference type="GO" id="GO:0016020">
    <property type="term" value="C:membrane"/>
    <property type="evidence" value="ECO:0007669"/>
    <property type="project" value="InterPro"/>
</dbReference>
<dbReference type="OrthoDB" id="440424at2759"/>
<keyword evidence="2" id="KW-0472">Membrane</keyword>
<dbReference type="Proteomes" id="UP000692954">
    <property type="component" value="Unassembled WGS sequence"/>
</dbReference>
<sequence>MQRKIIAILFIFLILGSNQAKENTSKNKCLKYNKGKIFDCIKKQLAMAFQYQSISSFAAFIAIKIGIWLAGFSSLGPVAGSIAAWFQSLLGNVVANSLFSFFQAVAMGKTALLIIPSLAIGTIIGIIYLVLNCFSSDSCDLEEKQRQKRSNQKDNQEKKNQKKQKESFWSSSWDIIKQIAQDQVEIVSELIPSMPKQITDLKKNIQSQLTKIFPNFSNQFAEFAGDALKFSDYLTNIISDQLQIAQENMKIVYESIAQKIDESIVGLSDLVEFIWENRLILQESFEYTFQVLKEQYYYFQTLSKKIDGMKQSIKKDACMNSFLEYLDGIENS</sequence>
<gene>
    <name evidence="4" type="ORF">PSON_ATCC_30995.1.T1010227</name>
</gene>
<dbReference type="EMBL" id="CAJJDN010000101">
    <property type="protein sequence ID" value="CAD8112867.1"/>
    <property type="molecule type" value="Genomic_DNA"/>
</dbReference>
<evidence type="ECO:0000256" key="2">
    <source>
        <dbReference type="SAM" id="Phobius"/>
    </source>
</evidence>
<reference evidence="4" key="1">
    <citation type="submission" date="2021-01" db="EMBL/GenBank/DDBJ databases">
        <authorList>
            <consortium name="Genoscope - CEA"/>
            <person name="William W."/>
        </authorList>
    </citation>
    <scope>NUCLEOTIDE SEQUENCE</scope>
</reference>
<feature type="transmembrane region" description="Helical" evidence="2">
    <location>
        <begin position="78"/>
        <end position="99"/>
    </location>
</feature>
<protein>
    <recommendedName>
        <fullName evidence="6">Transmembrane protein</fullName>
    </recommendedName>
</protein>
<keyword evidence="5" id="KW-1185">Reference proteome</keyword>
<dbReference type="InterPro" id="IPR009311">
    <property type="entry name" value="IFI6/IFI27-like"/>
</dbReference>
<evidence type="ECO:0000256" key="3">
    <source>
        <dbReference type="SAM" id="SignalP"/>
    </source>
</evidence>
<evidence type="ECO:0000313" key="5">
    <source>
        <dbReference type="Proteomes" id="UP000692954"/>
    </source>
</evidence>
<feature type="transmembrane region" description="Helical" evidence="2">
    <location>
        <begin position="111"/>
        <end position="131"/>
    </location>
</feature>
<dbReference type="PANTHER" id="PTHR16932">
    <property type="entry name" value="INTERFERON ALPHA-INDUCIBLE PROTEIN 27"/>
    <property type="match status" value="1"/>
</dbReference>